<feature type="compositionally biased region" description="Basic residues" evidence="3">
    <location>
        <begin position="330"/>
        <end position="339"/>
    </location>
</feature>
<dbReference type="SMART" id="SM00360">
    <property type="entry name" value="RRM"/>
    <property type="match status" value="2"/>
</dbReference>
<dbReference type="InterPro" id="IPR012677">
    <property type="entry name" value="Nucleotide-bd_a/b_plait_sf"/>
</dbReference>
<evidence type="ECO:0000313" key="6">
    <source>
        <dbReference type="Proteomes" id="UP000019487"/>
    </source>
</evidence>
<dbReference type="InterPro" id="IPR000504">
    <property type="entry name" value="RRM_dom"/>
</dbReference>
<dbReference type="InterPro" id="IPR035979">
    <property type="entry name" value="RBD_domain_sf"/>
</dbReference>
<dbReference type="InterPro" id="IPR050374">
    <property type="entry name" value="RRT5_SRSF_SR"/>
</dbReference>
<feature type="domain" description="RRM" evidence="4">
    <location>
        <begin position="209"/>
        <end position="301"/>
    </location>
</feature>
<evidence type="ECO:0000259" key="4">
    <source>
        <dbReference type="PROSITE" id="PS50102"/>
    </source>
</evidence>
<dbReference type="Proteomes" id="UP000019487">
    <property type="component" value="Unassembled WGS sequence"/>
</dbReference>
<organism evidence="5 6">
    <name type="scientific">Sclerotinia borealis (strain F-4128)</name>
    <dbReference type="NCBI Taxonomy" id="1432307"/>
    <lineage>
        <taxon>Eukaryota</taxon>
        <taxon>Fungi</taxon>
        <taxon>Dikarya</taxon>
        <taxon>Ascomycota</taxon>
        <taxon>Pezizomycotina</taxon>
        <taxon>Leotiomycetes</taxon>
        <taxon>Helotiales</taxon>
        <taxon>Sclerotiniaceae</taxon>
        <taxon>Sclerotinia</taxon>
    </lineage>
</organism>
<feature type="region of interest" description="Disordered" evidence="3">
    <location>
        <begin position="300"/>
        <end position="361"/>
    </location>
</feature>
<dbReference type="EMBL" id="AYSA01000079">
    <property type="protein sequence ID" value="ESZ97632.1"/>
    <property type="molecule type" value="Genomic_DNA"/>
</dbReference>
<dbReference type="PANTHER" id="PTHR23003">
    <property type="entry name" value="RNA RECOGNITION MOTIF RRM DOMAIN CONTAINING PROTEIN"/>
    <property type="match status" value="1"/>
</dbReference>
<evidence type="ECO:0000313" key="5">
    <source>
        <dbReference type="EMBL" id="ESZ97632.1"/>
    </source>
</evidence>
<dbReference type="CDD" id="cd00590">
    <property type="entry name" value="RRM_SF"/>
    <property type="match status" value="1"/>
</dbReference>
<evidence type="ECO:0000256" key="2">
    <source>
        <dbReference type="PROSITE-ProRule" id="PRU00176"/>
    </source>
</evidence>
<keyword evidence="1 2" id="KW-0694">RNA-binding</keyword>
<dbReference type="AlphaFoldDB" id="W9CLE7"/>
<dbReference type="STRING" id="1432307.W9CLE7"/>
<gene>
    <name evidence="5" type="ORF">SBOR_1976</name>
</gene>
<accession>W9CLE7</accession>
<dbReference type="GO" id="GO:0005737">
    <property type="term" value="C:cytoplasm"/>
    <property type="evidence" value="ECO:0007669"/>
    <property type="project" value="TreeGrafter"/>
</dbReference>
<evidence type="ECO:0000256" key="3">
    <source>
        <dbReference type="SAM" id="MobiDB-lite"/>
    </source>
</evidence>
<sequence length="400" mass="44303">MPQVLPGDVTGLYYILVSNLPWSCTWQRLKDFARNQDCKGNCLAVEHAQVYPESTCGWVTVRGKEDFLQALQHLQGGMMENRALCADGRNETESIQVRDLAMPWTSRYYSEGVFTRDIQPTTREASITTSISATFNNDRGVTKTQSIEIPYNTSIPSEFSAVMAPGVSVFASPPQTYVTTSPFFGALSQPMSSSAYNPPFAEQFAVLKSKVIITRIPNNTATTDLQSFIQDYMKARSLDNSSDENPLLALQSMRIEKHPCGKQKSHAFLIFETYTMAKAIVDMLDGVNFRGRDLRAKLAKEGVDPREMSSMQSQSNVGLTARKSPPKPQRYPKPKTHLPPKGEKMRKPKERAEGRDRIVEDIGSERVEASAVAAVAANAKREASLNSPMVINGSSPGMIF</sequence>
<reference evidence="5 6" key="1">
    <citation type="journal article" date="2014" name="Genome Announc.">
        <title>Draft genome sequence of Sclerotinia borealis, a psychrophilic plant pathogenic fungus.</title>
        <authorList>
            <person name="Mardanov A.V."/>
            <person name="Beletsky A.V."/>
            <person name="Kadnikov V.V."/>
            <person name="Ignatov A.N."/>
            <person name="Ravin N.V."/>
        </authorList>
    </citation>
    <scope>NUCLEOTIDE SEQUENCE [LARGE SCALE GENOMIC DNA]</scope>
    <source>
        <strain evidence="6">F-4157</strain>
    </source>
</reference>
<comment type="caution">
    <text evidence="5">The sequence shown here is derived from an EMBL/GenBank/DDBJ whole genome shotgun (WGS) entry which is preliminary data.</text>
</comment>
<dbReference type="SUPFAM" id="SSF54928">
    <property type="entry name" value="RNA-binding domain, RBD"/>
    <property type="match status" value="2"/>
</dbReference>
<dbReference type="PROSITE" id="PS50102">
    <property type="entry name" value="RRM"/>
    <property type="match status" value="1"/>
</dbReference>
<feature type="compositionally biased region" description="Polar residues" evidence="3">
    <location>
        <begin position="309"/>
        <end position="318"/>
    </location>
</feature>
<dbReference type="HOGENOM" id="CLU_667294_0_0_1"/>
<evidence type="ECO:0000256" key="1">
    <source>
        <dbReference type="ARBA" id="ARBA00022884"/>
    </source>
</evidence>
<dbReference type="Gene3D" id="3.30.70.330">
    <property type="match status" value="2"/>
</dbReference>
<proteinExistence type="predicted"/>
<dbReference type="OrthoDB" id="610462at2759"/>
<dbReference type="GO" id="GO:0005634">
    <property type="term" value="C:nucleus"/>
    <property type="evidence" value="ECO:0007669"/>
    <property type="project" value="TreeGrafter"/>
</dbReference>
<dbReference type="GO" id="GO:0003729">
    <property type="term" value="F:mRNA binding"/>
    <property type="evidence" value="ECO:0007669"/>
    <property type="project" value="TreeGrafter"/>
</dbReference>
<name>W9CLE7_SCLBF</name>
<keyword evidence="6" id="KW-1185">Reference proteome</keyword>
<protein>
    <recommendedName>
        <fullName evidence="4">RRM domain-containing protein</fullName>
    </recommendedName>
</protein>
<feature type="compositionally biased region" description="Basic and acidic residues" evidence="3">
    <location>
        <begin position="340"/>
        <end position="361"/>
    </location>
</feature>